<dbReference type="EMBL" id="RCCJ01000001">
    <property type="protein sequence ID" value="RLJ70052.1"/>
    <property type="molecule type" value="Genomic_DNA"/>
</dbReference>
<reference evidence="2 3" key="1">
    <citation type="submission" date="2018-10" db="EMBL/GenBank/DDBJ databases">
        <title>Genomic Encyclopedia of Archaeal and Bacterial Type Strains, Phase II (KMG-II): from individual species to whole genera.</title>
        <authorList>
            <person name="Goeker M."/>
        </authorList>
    </citation>
    <scope>NUCLEOTIDE SEQUENCE [LARGE SCALE GENOMIC DNA]</scope>
    <source>
        <strain evidence="2 3">DSM 16510</strain>
    </source>
</reference>
<evidence type="ECO:0000313" key="2">
    <source>
        <dbReference type="EMBL" id="RLJ70052.1"/>
    </source>
</evidence>
<dbReference type="SUPFAM" id="SSF52402">
    <property type="entry name" value="Adenine nucleotide alpha hydrolases-like"/>
    <property type="match status" value="1"/>
</dbReference>
<organism evidence="2 3">
    <name type="scientific">Hydrogenivirga caldilitoris</name>
    <dbReference type="NCBI Taxonomy" id="246264"/>
    <lineage>
        <taxon>Bacteria</taxon>
        <taxon>Pseudomonadati</taxon>
        <taxon>Aquificota</taxon>
        <taxon>Aquificia</taxon>
        <taxon>Aquificales</taxon>
        <taxon>Aquificaceae</taxon>
        <taxon>Hydrogenivirga</taxon>
    </lineage>
</organism>
<feature type="domain" description="Diphthamide synthase" evidence="1">
    <location>
        <begin position="7"/>
        <end position="193"/>
    </location>
</feature>
<proteinExistence type="predicted"/>
<name>A0A497XSD9_9AQUI</name>
<gene>
    <name evidence="2" type="ORF">BCF55_0314</name>
</gene>
<comment type="caution">
    <text evidence="2">The sequence shown here is derived from an EMBL/GenBank/DDBJ whole genome shotgun (WGS) entry which is preliminary data.</text>
</comment>
<dbReference type="RefSeq" id="WP_170144722.1">
    <property type="nucleotide sequence ID" value="NZ_RCCJ01000001.1"/>
</dbReference>
<evidence type="ECO:0000259" key="1">
    <source>
        <dbReference type="Pfam" id="PF01902"/>
    </source>
</evidence>
<dbReference type="InterPro" id="IPR014729">
    <property type="entry name" value="Rossmann-like_a/b/a_fold"/>
</dbReference>
<accession>A0A497XSD9</accession>
<dbReference type="Pfam" id="PF01902">
    <property type="entry name" value="Diphthami_syn_2"/>
    <property type="match status" value="1"/>
</dbReference>
<dbReference type="Gene3D" id="3.40.50.620">
    <property type="entry name" value="HUPs"/>
    <property type="match status" value="1"/>
</dbReference>
<evidence type="ECO:0000313" key="3">
    <source>
        <dbReference type="Proteomes" id="UP000267841"/>
    </source>
</evidence>
<sequence length="214" mass="25012">MASGLSFILWSGGKDSYLSYRKAISRGLVVKYALSYVEERSRRLIGCYLRESVIREQVKRLGLEFIPVYGSKRKGDFGKKLLEILSRISPVSGVFGDIYQLEHRMFIERICSELGIRAVFPLWYMDEELLLREVLELSKPFVVCRRVRKLPTKFLGVYLGAELLEFLHSRGYSKSGENGEYQTFVMECKDFKLDLSFGKRFRRSYYECIDMEVK</sequence>
<protein>
    <submittedName>
        <fullName evidence="2">Uncharacterized protein (TIGR00290 family)</fullName>
    </submittedName>
</protein>
<dbReference type="AlphaFoldDB" id="A0A497XSD9"/>
<dbReference type="Proteomes" id="UP000267841">
    <property type="component" value="Unassembled WGS sequence"/>
</dbReference>
<keyword evidence="3" id="KW-1185">Reference proteome</keyword>
<dbReference type="InterPro" id="IPR002761">
    <property type="entry name" value="Diphthami_syn_dom"/>
</dbReference>